<evidence type="ECO:0000313" key="2">
    <source>
        <dbReference type="Proteomes" id="UP000230778"/>
    </source>
</evidence>
<protein>
    <submittedName>
        <fullName evidence="1">Uncharacterized protein</fullName>
    </submittedName>
</protein>
<organism evidence="1 2">
    <name type="scientific">Candidatus Nealsonbacteria bacterium CG18_big_fil_WC_8_21_14_2_50_37_10</name>
    <dbReference type="NCBI Taxonomy" id="1974717"/>
    <lineage>
        <taxon>Bacteria</taxon>
        <taxon>Candidatus Nealsoniibacteriota</taxon>
    </lineage>
</organism>
<accession>A0A2H0FKZ6</accession>
<name>A0A2H0FKZ6_9BACT</name>
<gene>
    <name evidence="1" type="ORF">COW72_00795</name>
</gene>
<comment type="caution">
    <text evidence="1">The sequence shown here is derived from an EMBL/GenBank/DDBJ whole genome shotgun (WGS) entry which is preliminary data.</text>
</comment>
<dbReference type="Proteomes" id="UP000230778">
    <property type="component" value="Unassembled WGS sequence"/>
</dbReference>
<evidence type="ECO:0000313" key="1">
    <source>
        <dbReference type="EMBL" id="PIQ07354.1"/>
    </source>
</evidence>
<proteinExistence type="predicted"/>
<reference evidence="1 2" key="1">
    <citation type="submission" date="2017-09" db="EMBL/GenBank/DDBJ databases">
        <title>Depth-based differentiation of microbial function through sediment-hosted aquifers and enrichment of novel symbionts in the deep terrestrial subsurface.</title>
        <authorList>
            <person name="Probst A.J."/>
            <person name="Ladd B."/>
            <person name="Jarett J.K."/>
            <person name="Geller-Mcgrath D.E."/>
            <person name="Sieber C.M."/>
            <person name="Emerson J.B."/>
            <person name="Anantharaman K."/>
            <person name="Thomas B.C."/>
            <person name="Malmstrom R."/>
            <person name="Stieglmeier M."/>
            <person name="Klingl A."/>
            <person name="Woyke T."/>
            <person name="Ryan C.M."/>
            <person name="Banfield J.F."/>
        </authorList>
    </citation>
    <scope>NUCLEOTIDE SEQUENCE [LARGE SCALE GENOMIC DNA]</scope>
    <source>
        <strain evidence="1">CG18_big_fil_WC_8_21_14_2_50_37_10</strain>
    </source>
</reference>
<sequence length="70" mass="8793">MYNWSIDEKKFKKENPEAYKIWRLEQLINYGLGGKKLNEKIVKKYWKKLFMDKLTRKYLEFLLWPEKSKF</sequence>
<dbReference type="EMBL" id="PCUC01000044">
    <property type="protein sequence ID" value="PIQ07354.1"/>
    <property type="molecule type" value="Genomic_DNA"/>
</dbReference>
<dbReference type="AlphaFoldDB" id="A0A2H0FKZ6"/>